<dbReference type="Pfam" id="PF01874">
    <property type="entry name" value="CitG"/>
    <property type="match status" value="1"/>
</dbReference>
<dbReference type="Proteomes" id="UP000825701">
    <property type="component" value="Chromosome"/>
</dbReference>
<dbReference type="InterPro" id="IPR002736">
    <property type="entry name" value="CitG"/>
</dbReference>
<protein>
    <recommendedName>
        <fullName evidence="5">Probable 2-(5''-triphosphoribosyl)-3'-dephosphocoenzyme-A synthase</fullName>
        <shortName evidence="5">2-(5''-triphosphoribosyl)-3'-dephospho-CoA synthase</shortName>
        <ecNumber evidence="5">2.4.2.52</ecNumber>
    </recommendedName>
</protein>
<feature type="region of interest" description="Disordered" evidence="6">
    <location>
        <begin position="1"/>
        <end position="43"/>
    </location>
</feature>
<accession>A0A9E6UGN3</accession>
<dbReference type="AlphaFoldDB" id="A0A9E6UGN3"/>
<keyword evidence="3 5" id="KW-0547">Nucleotide-binding</keyword>
<comment type="similarity">
    <text evidence="5">Belongs to the CitG/MdcB family.</text>
</comment>
<dbReference type="GO" id="GO:0005524">
    <property type="term" value="F:ATP binding"/>
    <property type="evidence" value="ECO:0007669"/>
    <property type="project" value="UniProtKB-KW"/>
</dbReference>
<feature type="compositionally biased region" description="Basic and acidic residues" evidence="6">
    <location>
        <begin position="1"/>
        <end position="10"/>
    </location>
</feature>
<evidence type="ECO:0000313" key="7">
    <source>
        <dbReference type="EMBL" id="QZN98922.1"/>
    </source>
</evidence>
<keyword evidence="7" id="KW-0328">Glycosyltransferase</keyword>
<dbReference type="PANTHER" id="PTHR30201">
    <property type="entry name" value="TRIPHOSPHORIBOSYL-DEPHOSPHO-COA SYNTHASE"/>
    <property type="match status" value="1"/>
</dbReference>
<proteinExistence type="inferred from homology"/>
<dbReference type="NCBIfam" id="NF002315">
    <property type="entry name" value="PRK01237.1"/>
    <property type="match status" value="1"/>
</dbReference>
<keyword evidence="2 5" id="KW-0808">Transferase</keyword>
<comment type="catalytic activity">
    <reaction evidence="1 5">
        <text>3'-dephospho-CoA + ATP = 2'-(5''-triphospho-alpha-D-ribosyl)-3'-dephospho-CoA + adenine</text>
        <dbReference type="Rhea" id="RHEA:15117"/>
        <dbReference type="ChEBI" id="CHEBI:16708"/>
        <dbReference type="ChEBI" id="CHEBI:30616"/>
        <dbReference type="ChEBI" id="CHEBI:57328"/>
        <dbReference type="ChEBI" id="CHEBI:61378"/>
        <dbReference type="EC" id="2.4.2.52"/>
    </reaction>
</comment>
<dbReference type="KEGG" id="cmet:K6K41_18705"/>
<dbReference type="RefSeq" id="WP_261401912.1">
    <property type="nucleotide sequence ID" value="NZ_CP081869.1"/>
</dbReference>
<dbReference type="EMBL" id="CP081869">
    <property type="protein sequence ID" value="QZN98922.1"/>
    <property type="molecule type" value="Genomic_DNA"/>
</dbReference>
<evidence type="ECO:0000313" key="8">
    <source>
        <dbReference type="Proteomes" id="UP000825701"/>
    </source>
</evidence>
<keyword evidence="4 5" id="KW-0067">ATP-binding</keyword>
<dbReference type="NCBIfam" id="TIGR03132">
    <property type="entry name" value="malonate_mdcB"/>
    <property type="match status" value="1"/>
</dbReference>
<reference evidence="7" key="1">
    <citation type="submission" date="2021-08" db="EMBL/GenBank/DDBJ databases">
        <authorList>
            <person name="Zhang H."/>
            <person name="Xu M."/>
            <person name="Yu Z."/>
            <person name="Yang L."/>
            <person name="Cai Y."/>
        </authorList>
    </citation>
    <scope>NUCLEOTIDE SEQUENCE</scope>
    <source>
        <strain evidence="7">CHL1</strain>
    </source>
</reference>
<dbReference type="EC" id="2.4.2.52" evidence="5"/>
<sequence>MSDLLDRDASRGAARASRRRFAPPQHEDCWSPSPVPHAEERATGARLEARSSSQLFADLAASALIAEASLTPKPGLVDARGPGAHADVELSHFLASAEALRPTFAALARAAEGREPSQALREELAAVGREGEAAMFAATGGANTHRGAIWALGLLVAAAAMRPAASATDIRETAGAIARFEDSAARPLDLNGARACRAYGVTGARGEAAAGFPHAATALRALRTSRRQGAPEAAARLDGLLTVMATLDDTCLLHRGGLRALRIARLGARAALAAGGAGTPDGMAAAKALDRRLLALNASPGGAADMLAAALLLDALDPKGEDA</sequence>
<dbReference type="InterPro" id="IPR017555">
    <property type="entry name" value="TriPribosyl-deP-CoA_syn"/>
</dbReference>
<dbReference type="GO" id="GO:0016757">
    <property type="term" value="F:glycosyltransferase activity"/>
    <property type="evidence" value="ECO:0007669"/>
    <property type="project" value="UniProtKB-KW"/>
</dbReference>
<name>A0A9E6UGN3_9HYPH</name>
<gene>
    <name evidence="5" type="primary">mdcB</name>
    <name evidence="7" type="ORF">K6K41_18705</name>
</gene>
<evidence type="ECO:0000256" key="3">
    <source>
        <dbReference type="ARBA" id="ARBA00022741"/>
    </source>
</evidence>
<evidence type="ECO:0000256" key="4">
    <source>
        <dbReference type="ARBA" id="ARBA00022840"/>
    </source>
</evidence>
<dbReference type="PANTHER" id="PTHR30201:SF2">
    <property type="entry name" value="2-(5''-TRIPHOSPHORIBOSYL)-3'-DEPHOSPHOCOENZYME-A SYNTHASE"/>
    <property type="match status" value="1"/>
</dbReference>
<dbReference type="HAMAP" id="MF_01883">
    <property type="entry name" value="MdcB"/>
    <property type="match status" value="1"/>
</dbReference>
<organism evidence="7 8">
    <name type="scientific">Chenggangzhangella methanolivorans</name>
    <dbReference type="NCBI Taxonomy" id="1437009"/>
    <lineage>
        <taxon>Bacteria</taxon>
        <taxon>Pseudomonadati</taxon>
        <taxon>Pseudomonadota</taxon>
        <taxon>Alphaproteobacteria</taxon>
        <taxon>Hyphomicrobiales</taxon>
        <taxon>Methylopilaceae</taxon>
        <taxon>Chenggangzhangella</taxon>
    </lineage>
</organism>
<evidence type="ECO:0000256" key="1">
    <source>
        <dbReference type="ARBA" id="ARBA00001210"/>
    </source>
</evidence>
<keyword evidence="8" id="KW-1185">Reference proteome</keyword>
<evidence type="ECO:0000256" key="5">
    <source>
        <dbReference type="HAMAP-Rule" id="MF_01883"/>
    </source>
</evidence>
<evidence type="ECO:0000256" key="2">
    <source>
        <dbReference type="ARBA" id="ARBA00022679"/>
    </source>
</evidence>
<evidence type="ECO:0000256" key="6">
    <source>
        <dbReference type="SAM" id="MobiDB-lite"/>
    </source>
</evidence>
<comment type="function">
    <text evidence="5">Involved in the formation of 2-(5''-phosphoribosyl)-3'-dephosphocoenzyme-A, the prosthetic group of the acyl-carrier protein of the malonate decarboxylase.</text>
</comment>
<dbReference type="GO" id="GO:0051191">
    <property type="term" value="P:prosthetic group biosynthetic process"/>
    <property type="evidence" value="ECO:0007669"/>
    <property type="project" value="TreeGrafter"/>
</dbReference>
<dbReference type="Gene3D" id="1.10.4200.10">
    <property type="entry name" value="Triphosphoribosyl-dephospho-CoA protein"/>
    <property type="match status" value="2"/>
</dbReference>
<dbReference type="GO" id="GO:0046917">
    <property type="term" value="F:triphosphoribosyl-dephospho-CoA synthase activity"/>
    <property type="evidence" value="ECO:0007669"/>
    <property type="project" value="UniProtKB-UniRule"/>
</dbReference>